<dbReference type="EMBL" id="VLTN01000021">
    <property type="protein sequence ID" value="KAA0152418.1"/>
    <property type="molecule type" value="Genomic_DNA"/>
</dbReference>
<evidence type="ECO:0000256" key="1">
    <source>
        <dbReference type="SAM" id="MobiDB-lite"/>
    </source>
</evidence>
<comment type="caution">
    <text evidence="3">The sequence shown here is derived from an EMBL/GenBank/DDBJ whole genome shotgun (WGS) entry which is preliminary data.</text>
</comment>
<proteinExistence type="predicted"/>
<dbReference type="PANTHER" id="PTHR33862">
    <property type="entry name" value="OROFACIAL CLEFT 1 CANDIDATE GENE 1 PROTEIN"/>
    <property type="match status" value="1"/>
</dbReference>
<dbReference type="PANTHER" id="PTHR33862:SF3">
    <property type="entry name" value="OROFACIAL CLEFT 1 CANDIDATE GENE 1 PROTEIN"/>
    <property type="match status" value="1"/>
</dbReference>
<reference evidence="3 4" key="1">
    <citation type="submission" date="2019-07" db="EMBL/GenBank/DDBJ databases">
        <title>Genomes of Cafeteria roenbergensis.</title>
        <authorList>
            <person name="Fischer M.G."/>
            <person name="Hackl T."/>
            <person name="Roman M."/>
        </authorList>
    </citation>
    <scope>NUCLEOTIDE SEQUENCE [LARGE SCALE GENOMIC DNA]</scope>
    <source>
        <strain evidence="3 4">BVI</strain>
    </source>
</reference>
<keyword evidence="2" id="KW-0812">Transmembrane</keyword>
<dbReference type="InterPro" id="IPR031390">
    <property type="entry name" value="OFCC1"/>
</dbReference>
<evidence type="ECO:0000313" key="3">
    <source>
        <dbReference type="EMBL" id="KAA0152418.1"/>
    </source>
</evidence>
<keyword evidence="2" id="KW-0472">Membrane</keyword>
<feature type="compositionally biased region" description="Acidic residues" evidence="1">
    <location>
        <begin position="65"/>
        <end position="83"/>
    </location>
</feature>
<sequence length="905" mass="98855">MAMAETPGRGATRPRPSAPDLAVAEAMEGIGSPARDGSPRSAESPSSARAGEASAASRGQTQGQFEEEEAEAFDDEIDDAELLLDVGDDPFALDPFSVVGEAGAGAAAGADAGAAGPRLQPPPSRLEEDTVARLRSELERLPVPDYEAELQRTARADEVVLGMLSPDEAAEREAALEDARLREAAREAERFARREAVLAIRQARARADVIVDKAAAASDVRAVEAQALESRAEVEEAIRRAYREARAALAAELSRQRAVVMERVGELAPQPQGSKARAALANQQLAVAWSRVPQPLRLTVHQARGVKDRLPRGRYVLLVTLWDRLGGRPLRWTQMGIGAGAGTCRGIARPAATRPVRHAGRFYDTELDFRGQSIFALSPADADLAPAHTLVMELFLLGGKRSPVDRVVAWTALPCADGDLRPVEGRFRLPLLRGEVDLEVDQYVKMERRWGLDLDAWLGNLYVEVTRLPRDQVGEGGSLVGEYDVEVAYTAVPGVARGRGAPSWSVRPLAAHQSYGLAVSKQETRGIGRGRRLGEASRKSVYLRQELWGDLLPRAGGGAGYCSVSFFVQLFALLVALYVRAHAHYLGQWLFLQANSIPVYELSLTPWALALKYVGSVLPMELEMGVVITGPLFVLLCFAVGCALCLLLFLCLRHIPELVSRFVAFFGLAAILDPAIVFLFDVASVNFGCSDPAIHPACVPDFTSRLCRCFEGDAFKLYYRFLRTEGSGVVGVVLTLFIYAVLMLLAGFLLYAFMLNLHLDGRMLDLYRRIHGPESAFHAPHDLELSARELRWVVERSRRWRSAQGTMRRVAVCQYVLTDPLDPSFEEVTTHLIIYHAALGGLRELYRHFLRQPDGTVVEVFGDMESALGVGGAGNRANEPSPLQKVLLTQAREDPLAVDSFFQGL</sequence>
<feature type="transmembrane region" description="Helical" evidence="2">
    <location>
        <begin position="590"/>
        <end position="610"/>
    </location>
</feature>
<name>A0A5A8CHV9_CAFRO</name>
<evidence type="ECO:0000256" key="2">
    <source>
        <dbReference type="SAM" id="Phobius"/>
    </source>
</evidence>
<protein>
    <submittedName>
        <fullName evidence="3">Uncharacterized protein</fullName>
    </submittedName>
</protein>
<feature type="transmembrane region" description="Helical" evidence="2">
    <location>
        <begin position="630"/>
        <end position="650"/>
    </location>
</feature>
<feature type="transmembrane region" description="Helical" evidence="2">
    <location>
        <begin position="662"/>
        <end position="680"/>
    </location>
</feature>
<accession>A0A5A8CHV9</accession>
<dbReference type="Proteomes" id="UP000323011">
    <property type="component" value="Unassembled WGS sequence"/>
</dbReference>
<keyword evidence="4" id="KW-1185">Reference proteome</keyword>
<dbReference type="AlphaFoldDB" id="A0A5A8CHV9"/>
<gene>
    <name evidence="3" type="ORF">FNF29_03984</name>
</gene>
<feature type="region of interest" description="Disordered" evidence="1">
    <location>
        <begin position="1"/>
        <end position="83"/>
    </location>
</feature>
<organism evidence="3 4">
    <name type="scientific">Cafeteria roenbergensis</name>
    <name type="common">Marine flagellate</name>
    <dbReference type="NCBI Taxonomy" id="33653"/>
    <lineage>
        <taxon>Eukaryota</taxon>
        <taxon>Sar</taxon>
        <taxon>Stramenopiles</taxon>
        <taxon>Bigyra</taxon>
        <taxon>Opalozoa</taxon>
        <taxon>Bicosoecida</taxon>
        <taxon>Cafeteriaceae</taxon>
        <taxon>Cafeteria</taxon>
    </lineage>
</organism>
<evidence type="ECO:0000313" key="4">
    <source>
        <dbReference type="Proteomes" id="UP000323011"/>
    </source>
</evidence>
<feature type="compositionally biased region" description="Low complexity" evidence="1">
    <location>
        <begin position="39"/>
        <end position="59"/>
    </location>
</feature>
<dbReference type="OMA" id="EVCVCCL"/>
<feature type="transmembrane region" description="Helical" evidence="2">
    <location>
        <begin position="558"/>
        <end position="578"/>
    </location>
</feature>
<feature type="transmembrane region" description="Helical" evidence="2">
    <location>
        <begin position="729"/>
        <end position="753"/>
    </location>
</feature>
<keyword evidence="2" id="KW-1133">Transmembrane helix</keyword>